<sequence>MKFTTPLKAAVISTGIIAGALSLALPGWIANHHCQQLAQSAIPCTEVDQQNWLSWFTGKSRSTQFHFVDLLELLSRFAPVQKS</sequence>
<reference evidence="2" key="1">
    <citation type="submission" date="2016-10" db="EMBL/GenBank/DDBJ databases">
        <authorList>
            <person name="Varghese N."/>
            <person name="Submissions S."/>
        </authorList>
    </citation>
    <scope>NUCLEOTIDE SEQUENCE [LARGE SCALE GENOMIC DNA]</scope>
    <source>
        <strain evidence="2">DSM 17616</strain>
    </source>
</reference>
<protein>
    <submittedName>
        <fullName evidence="1">Uncharacterized protein</fullName>
    </submittedName>
</protein>
<organism evidence="1 2">
    <name type="scientific">Rheinheimera pacifica</name>
    <dbReference type="NCBI Taxonomy" id="173990"/>
    <lineage>
        <taxon>Bacteria</taxon>
        <taxon>Pseudomonadati</taxon>
        <taxon>Pseudomonadota</taxon>
        <taxon>Gammaproteobacteria</taxon>
        <taxon>Chromatiales</taxon>
        <taxon>Chromatiaceae</taxon>
        <taxon>Rheinheimera</taxon>
    </lineage>
</organism>
<dbReference type="AlphaFoldDB" id="A0A1H6L5D3"/>
<evidence type="ECO:0000313" key="2">
    <source>
        <dbReference type="Proteomes" id="UP000199371"/>
    </source>
</evidence>
<keyword evidence="2" id="KW-1185">Reference proteome</keyword>
<evidence type="ECO:0000313" key="1">
    <source>
        <dbReference type="EMBL" id="SEH83671.1"/>
    </source>
</evidence>
<dbReference type="RefSeq" id="WP_218141335.1">
    <property type="nucleotide sequence ID" value="NZ_FNXF01000005.1"/>
</dbReference>
<proteinExistence type="predicted"/>
<gene>
    <name evidence="1" type="ORF">SAMN05660691_01680</name>
</gene>
<dbReference type="EMBL" id="FNXF01000005">
    <property type="protein sequence ID" value="SEH83671.1"/>
    <property type="molecule type" value="Genomic_DNA"/>
</dbReference>
<name>A0A1H6L5D3_9GAMM</name>
<accession>A0A1H6L5D3</accession>
<dbReference type="Proteomes" id="UP000199371">
    <property type="component" value="Unassembled WGS sequence"/>
</dbReference>